<proteinExistence type="predicted"/>
<dbReference type="EMBL" id="QJRY01000010">
    <property type="protein sequence ID" value="PYB70238.1"/>
    <property type="molecule type" value="Genomic_DNA"/>
</dbReference>
<dbReference type="Proteomes" id="UP000247536">
    <property type="component" value="Unassembled WGS sequence"/>
</dbReference>
<organism evidence="1 2">
    <name type="scientific">Rhizobium wuzhouense</name>
    <dbReference type="NCBI Taxonomy" id="1986026"/>
    <lineage>
        <taxon>Bacteria</taxon>
        <taxon>Pseudomonadati</taxon>
        <taxon>Pseudomonadota</taxon>
        <taxon>Alphaproteobacteria</taxon>
        <taxon>Hyphomicrobiales</taxon>
        <taxon>Rhizobiaceae</taxon>
        <taxon>Rhizobium/Agrobacterium group</taxon>
        <taxon>Rhizobium</taxon>
    </lineage>
</organism>
<reference evidence="1 2" key="1">
    <citation type="submission" date="2018-06" db="EMBL/GenBank/DDBJ databases">
        <title>Rhizobium wuzhouense sp. nov., isolated from roots of Oryza officinalis.</title>
        <authorList>
            <person name="Yuan T."/>
        </authorList>
    </citation>
    <scope>NUCLEOTIDE SEQUENCE [LARGE SCALE GENOMIC DNA]</scope>
    <source>
        <strain evidence="1 2">W44</strain>
    </source>
</reference>
<accession>A0ABX5NKR2</accession>
<comment type="caution">
    <text evidence="1">The sequence shown here is derived from an EMBL/GenBank/DDBJ whole genome shotgun (WGS) entry which is preliminary data.</text>
</comment>
<name>A0ABX5NKR2_9HYPH</name>
<evidence type="ECO:0000313" key="2">
    <source>
        <dbReference type="Proteomes" id="UP000247536"/>
    </source>
</evidence>
<sequence length="133" mass="15015">MRYVPRVRGLERGVWNALVNEALSRKTCSSSLIWSAILATLRRGPERAVQFDTDDRVRGLSSWHLTTQSDIQIPGTEAENLIAITQMPLFAPQRAVIERIQLKARDLCLPNFLQSPVHEMVTVFLKSMARGSI</sequence>
<protein>
    <submittedName>
        <fullName evidence="1">Uncharacterized protein</fullName>
    </submittedName>
</protein>
<gene>
    <name evidence="1" type="ORF">DMY87_21855</name>
</gene>
<evidence type="ECO:0000313" key="1">
    <source>
        <dbReference type="EMBL" id="PYB70238.1"/>
    </source>
</evidence>
<keyword evidence="2" id="KW-1185">Reference proteome</keyword>